<dbReference type="EMBL" id="JACHLI010000001">
    <property type="protein sequence ID" value="MBB4861330.1"/>
    <property type="molecule type" value="Genomic_DNA"/>
</dbReference>
<sequence length="339" mass="37931">MEQKQVLFAGIDDGHRDTKIVLSNGSRLVIPSRAASGVFNKISISGSTSGNWVYNTEDGPFTVGDIGTSEFTAYDEYPFSAQNRVIVAHALRQFDLPSNVEIHGVSGLPLKRYYIGNTPNKAVISRKRKNLMKGDVAGADGYIPPIISRHDVMSEGIAAWVNQILVRQPSGKLDFDKERVKRRMALIDIGGRTLDIAVIRDWELDGDRSTTEDIGMINIVKDIRERLFHRFEGIEVTDEQVDEALRTGLIRLWGETHDVRALVEEANKAVVNKIRSTIKSCLQKSHDIEQVTFLGGTSQYLERYLQGWFRNQVMAEDPVFENALGMLKFAEYKMGGVAA</sequence>
<dbReference type="InterPro" id="IPR056367">
    <property type="entry name" value="ASKHA_NBD_ParM_R1-like"/>
</dbReference>
<protein>
    <submittedName>
        <fullName evidence="3">Plasmid segregation protein ParM</fullName>
    </submittedName>
</protein>
<accession>A0A7W7KF19</accession>
<dbReference type="Proteomes" id="UP000566995">
    <property type="component" value="Unassembled WGS sequence"/>
</dbReference>
<dbReference type="Gene3D" id="3.30.420.40">
    <property type="match status" value="2"/>
</dbReference>
<evidence type="ECO:0000259" key="2">
    <source>
        <dbReference type="Pfam" id="PF21522"/>
    </source>
</evidence>
<dbReference type="RefSeq" id="WP_184585600.1">
    <property type="nucleotide sequence ID" value="NZ_JACHLI010000001.1"/>
</dbReference>
<dbReference type="AlphaFoldDB" id="A0A7W7KF19"/>
<evidence type="ECO:0000259" key="1">
    <source>
        <dbReference type="Pfam" id="PF06406"/>
    </source>
</evidence>
<evidence type="ECO:0000313" key="3">
    <source>
        <dbReference type="EMBL" id="MBB4861330.1"/>
    </source>
</evidence>
<name>A0A7W7KF19_PSENT</name>
<dbReference type="Pfam" id="PF06406">
    <property type="entry name" value="StbA_N"/>
    <property type="match status" value="1"/>
</dbReference>
<evidence type="ECO:0000313" key="4">
    <source>
        <dbReference type="Proteomes" id="UP000566995"/>
    </source>
</evidence>
<feature type="domain" description="Actin homologue MreB-like C-terminal" evidence="2">
    <location>
        <begin position="186"/>
        <end position="306"/>
    </location>
</feature>
<feature type="domain" description="Plasmid segregation protein ParM/StbA N-terminal" evidence="1">
    <location>
        <begin position="11"/>
        <end position="159"/>
    </location>
</feature>
<dbReference type="InterPro" id="IPR009440">
    <property type="entry name" value="ParM/StbA_N"/>
</dbReference>
<gene>
    <name evidence="3" type="ORF">HNP46_000141</name>
</gene>
<dbReference type="SUPFAM" id="SSF53067">
    <property type="entry name" value="Actin-like ATPase domain"/>
    <property type="match status" value="2"/>
</dbReference>
<dbReference type="InterPro" id="IPR049067">
    <property type="entry name" value="MreB-like_C"/>
</dbReference>
<proteinExistence type="predicted"/>
<comment type="caution">
    <text evidence="3">The sequence shown here is derived from an EMBL/GenBank/DDBJ whole genome shotgun (WGS) entry which is preliminary data.</text>
</comment>
<reference evidence="3 4" key="1">
    <citation type="submission" date="2020-08" db="EMBL/GenBank/DDBJ databases">
        <title>Functional genomics of gut bacteria from endangered species of beetles.</title>
        <authorList>
            <person name="Carlos-Shanley C."/>
        </authorList>
    </citation>
    <scope>NUCLEOTIDE SEQUENCE [LARGE SCALE GENOMIC DNA]</scope>
    <source>
        <strain evidence="3 4">S00179</strain>
    </source>
</reference>
<organism evidence="3 4">
    <name type="scientific">Pseudomonas nitroreducens</name>
    <dbReference type="NCBI Taxonomy" id="46680"/>
    <lineage>
        <taxon>Bacteria</taxon>
        <taxon>Pseudomonadati</taxon>
        <taxon>Pseudomonadota</taxon>
        <taxon>Gammaproteobacteria</taxon>
        <taxon>Pseudomonadales</taxon>
        <taxon>Pseudomonadaceae</taxon>
        <taxon>Pseudomonas</taxon>
    </lineage>
</organism>
<dbReference type="CDD" id="cd24022">
    <property type="entry name" value="ASKHA_NBD_ParM_R1-like"/>
    <property type="match status" value="1"/>
</dbReference>
<dbReference type="Pfam" id="PF21522">
    <property type="entry name" value="MreB-like_C"/>
    <property type="match status" value="1"/>
</dbReference>
<dbReference type="InterPro" id="IPR043129">
    <property type="entry name" value="ATPase_NBD"/>
</dbReference>